<dbReference type="eggNOG" id="ENOG50339CB">
    <property type="taxonomic scope" value="Bacteria"/>
</dbReference>
<dbReference type="AlphaFoldDB" id="F0P0G8"/>
<dbReference type="KEGG" id="wvi:Weevi_0737"/>
<evidence type="ECO:0000313" key="4">
    <source>
        <dbReference type="Proteomes" id="UP000008641"/>
    </source>
</evidence>
<sequence>MNKKNLLLLTINIILFAASSLHAQVGINTDNPQQLLHVDGKKDNPTTGSPSADQQKDDVVITEEGRLGIGTIAPTESLDVDGRARIRNTDYLESSAIARLYVDENGLVGKANILPEPQKAVYFSSDKQYNLGKFDKYIPSRYWSNPNLYYYLPIVLEDAKYNTLGVTYSPATGSGRYFLPAAIRIPEDGIYLLTGSVTIRGSLNDDGNGYGYIDYQIQDQKSSLQLFYYGSGTRETYTRESLNAGASYTYTFPTKLAKLSAGTLIRIRMNNGRGYKQHFNSPGTYPGLFHSNTFSQLYVDGSGDVPSYTLSIIKL</sequence>
<evidence type="ECO:0000256" key="2">
    <source>
        <dbReference type="SAM" id="SignalP"/>
    </source>
</evidence>
<feature type="chain" id="PRO_5003257865" evidence="2">
    <location>
        <begin position="24"/>
        <end position="315"/>
    </location>
</feature>
<feature type="region of interest" description="Disordered" evidence="1">
    <location>
        <begin position="34"/>
        <end position="55"/>
    </location>
</feature>
<dbReference type="STRING" id="865938.Weevi_0737"/>
<dbReference type="EMBL" id="CP002455">
    <property type="protein sequence ID" value="ADX67452.1"/>
    <property type="molecule type" value="Genomic_DNA"/>
</dbReference>
<protein>
    <submittedName>
        <fullName evidence="3">Uncharacterized protein</fullName>
    </submittedName>
</protein>
<feature type="signal peptide" evidence="2">
    <location>
        <begin position="1"/>
        <end position="23"/>
    </location>
</feature>
<dbReference type="Proteomes" id="UP000008641">
    <property type="component" value="Chromosome"/>
</dbReference>
<gene>
    <name evidence="3" type="ordered locus">Weevi_0737</name>
</gene>
<name>F0P0G8_WEEVC</name>
<dbReference type="HOGENOM" id="CLU_882631_0_0_10"/>
<dbReference type="RefSeq" id="WP_013597843.1">
    <property type="nucleotide sequence ID" value="NC_015144.1"/>
</dbReference>
<evidence type="ECO:0000256" key="1">
    <source>
        <dbReference type="SAM" id="MobiDB-lite"/>
    </source>
</evidence>
<organism evidence="3 4">
    <name type="scientific">Weeksella virosa (strain ATCC 43766 / DSM 16922 / JCM 21250 / CCUG 30538 / CDC 9751 / IAM 14551 / NBRC 16016 / NCTC 11634 / CL345/78)</name>
    <dbReference type="NCBI Taxonomy" id="865938"/>
    <lineage>
        <taxon>Bacteria</taxon>
        <taxon>Pseudomonadati</taxon>
        <taxon>Bacteroidota</taxon>
        <taxon>Flavobacteriia</taxon>
        <taxon>Flavobacteriales</taxon>
        <taxon>Weeksellaceae</taxon>
        <taxon>Weeksella</taxon>
    </lineage>
</organism>
<evidence type="ECO:0000313" key="3">
    <source>
        <dbReference type="EMBL" id="ADX67452.1"/>
    </source>
</evidence>
<proteinExistence type="predicted"/>
<dbReference type="OrthoDB" id="1230881at2"/>
<keyword evidence="4" id="KW-1185">Reference proteome</keyword>
<reference evidence="3 4" key="1">
    <citation type="journal article" date="2011" name="Stand. Genomic Sci.">
        <title>Complete genome sequence of Weeksella virosa type strain (9751).</title>
        <authorList>
            <person name="Lang E."/>
            <person name="Teshima H."/>
            <person name="Lucas S."/>
            <person name="Lapidus A."/>
            <person name="Hammon N."/>
            <person name="Deshpande S."/>
            <person name="Nolan M."/>
            <person name="Cheng J.F."/>
            <person name="Pitluck S."/>
            <person name="Liolios K."/>
            <person name="Pagani I."/>
            <person name="Mikhailova N."/>
            <person name="Ivanova N."/>
            <person name="Mavromatis K."/>
            <person name="Pati A."/>
            <person name="Tapia R."/>
            <person name="Han C."/>
            <person name="Goodwin L."/>
            <person name="Chen A."/>
            <person name="Palaniappan K."/>
            <person name="Land M."/>
            <person name="Hauser L."/>
            <person name="Chang Y.J."/>
            <person name="Jeffries C.D."/>
            <person name="Brambilla E.M."/>
            <person name="Kopitz M."/>
            <person name="Rohde M."/>
            <person name="Goker M."/>
            <person name="Tindall B.J."/>
            <person name="Detter J.C."/>
            <person name="Woyke T."/>
            <person name="Bristow J."/>
            <person name="Eisen J.A."/>
            <person name="Markowitz V."/>
            <person name="Hugenholtz P."/>
            <person name="Klenk H.P."/>
            <person name="Kyrpides N.C."/>
        </authorList>
    </citation>
    <scope>NUCLEOTIDE SEQUENCE [LARGE SCALE GENOMIC DNA]</scope>
    <source>
        <strain evidence="4">ATCC 43766 / DSM 16922 / JCM 21250 / NBRC 16016 / NCTC 11634 / CL345/78</strain>
    </source>
</reference>
<keyword evidence="2" id="KW-0732">Signal</keyword>
<accession>F0P0G8</accession>
<reference evidence="4" key="2">
    <citation type="journal article" date="2011" name="Stand. Genomic Sci.">
        <title>Complete genome sequence of Weeksella virosa type strain (9751T).</title>
        <authorList>
            <person name="Lang E."/>
            <person name="Teshima H."/>
            <person name="Lucas S."/>
            <person name="Lapidus A."/>
            <person name="Hammon N."/>
            <person name="Deshpande S."/>
            <person name="Nolan M."/>
            <person name="Cheng J."/>
            <person name="Pitluck S."/>
            <person name="Liolios K."/>
            <person name="Pagani I."/>
            <person name="Mikhailova N."/>
            <person name="Ivanova N."/>
            <person name="Mavromatis K."/>
            <person name="Pati A."/>
            <person name="Tapia R."/>
            <person name="Han C."/>
            <person name="Goodwin L."/>
            <person name="Chen A."/>
            <person name="Palaniappan K."/>
            <person name="Land M."/>
            <person name="Hauser L."/>
            <person name="Chang Y."/>
            <person name="Jeffries C."/>
            <person name="Brambilla E."/>
            <person name="Kopitz M."/>
            <person name="Rohde M."/>
            <person name="Goker M."/>
            <person name="Tindall B."/>
            <person name="Detter J."/>
            <person name="Woyke T."/>
            <person name="Bristow J."/>
            <person name="Eisen J."/>
            <person name="Markowitz V."/>
            <person name="Hugenholtz P."/>
            <person name="Klenk H."/>
            <person name="Kyrpides N."/>
        </authorList>
    </citation>
    <scope>NUCLEOTIDE SEQUENCE [LARGE SCALE GENOMIC DNA]</scope>
    <source>
        <strain evidence="4">ATCC 43766 / DSM 16922 / JCM 21250 / NBRC 16016 / NCTC 11634 / CL345/78</strain>
    </source>
</reference>